<dbReference type="SUPFAM" id="SSF52540">
    <property type="entry name" value="P-loop containing nucleoside triphosphate hydrolases"/>
    <property type="match status" value="2"/>
</dbReference>
<dbReference type="InterPro" id="IPR027417">
    <property type="entry name" value="P-loop_NTPase"/>
</dbReference>
<evidence type="ECO:0000259" key="7">
    <source>
        <dbReference type="PROSITE" id="PS51192"/>
    </source>
</evidence>
<evidence type="ECO:0000256" key="1">
    <source>
        <dbReference type="ARBA" id="ARBA00022741"/>
    </source>
</evidence>
<feature type="domain" description="Helicase C-terminal" evidence="8">
    <location>
        <begin position="528"/>
        <end position="683"/>
    </location>
</feature>
<evidence type="ECO:0000256" key="2">
    <source>
        <dbReference type="ARBA" id="ARBA00022801"/>
    </source>
</evidence>
<gene>
    <name evidence="9" type="ORF">BDD21_1603</name>
</gene>
<feature type="domain" description="HTH cro/C1-type" evidence="6">
    <location>
        <begin position="6"/>
        <end position="43"/>
    </location>
</feature>
<dbReference type="InterPro" id="IPR006935">
    <property type="entry name" value="Helicase/UvrB_N"/>
</dbReference>
<protein>
    <submittedName>
        <fullName evidence="9">Helix-turn-helix protein</fullName>
    </submittedName>
</protein>
<organism evidence="9 10">
    <name type="scientific">Thiocapsa rosea</name>
    <dbReference type="NCBI Taxonomy" id="69360"/>
    <lineage>
        <taxon>Bacteria</taxon>
        <taxon>Pseudomonadati</taxon>
        <taxon>Pseudomonadota</taxon>
        <taxon>Gammaproteobacteria</taxon>
        <taxon>Chromatiales</taxon>
        <taxon>Chromatiaceae</taxon>
        <taxon>Thiocapsa</taxon>
    </lineage>
</organism>
<dbReference type="InterPro" id="IPR014001">
    <property type="entry name" value="Helicase_ATP-bd"/>
</dbReference>
<dbReference type="PANTHER" id="PTHR45766">
    <property type="entry name" value="DNA ANNEALING HELICASE AND ENDONUCLEASE ZRANB3 FAMILY MEMBER"/>
    <property type="match status" value="1"/>
</dbReference>
<comment type="caution">
    <text evidence="9">The sequence shown here is derived from an EMBL/GenBank/DDBJ whole genome shotgun (WGS) entry which is preliminary data.</text>
</comment>
<evidence type="ECO:0000259" key="8">
    <source>
        <dbReference type="PROSITE" id="PS51194"/>
    </source>
</evidence>
<keyword evidence="10" id="KW-1185">Reference proteome</keyword>
<dbReference type="InterPro" id="IPR010982">
    <property type="entry name" value="Lambda_DNA-bd_dom_sf"/>
</dbReference>
<dbReference type="SUPFAM" id="SSF47413">
    <property type="entry name" value="lambda repressor-like DNA-binding domains"/>
    <property type="match status" value="1"/>
</dbReference>
<dbReference type="GO" id="GO:0005524">
    <property type="term" value="F:ATP binding"/>
    <property type="evidence" value="ECO:0007669"/>
    <property type="project" value="InterPro"/>
</dbReference>
<dbReference type="PROSITE" id="PS51194">
    <property type="entry name" value="HELICASE_CTER"/>
    <property type="match status" value="1"/>
</dbReference>
<reference evidence="9 10" key="1">
    <citation type="submission" date="2018-10" db="EMBL/GenBank/DDBJ databases">
        <title>Genomic Encyclopedia of Archaeal and Bacterial Type Strains, Phase II (KMG-II): from individual species to whole genera.</title>
        <authorList>
            <person name="Goeker M."/>
        </authorList>
    </citation>
    <scope>NUCLEOTIDE SEQUENCE [LARGE SCALE GENOMIC DNA]</scope>
    <source>
        <strain evidence="9 10">DSM 235</strain>
    </source>
</reference>
<dbReference type="AlphaFoldDB" id="A0A495V6P9"/>
<dbReference type="InterPro" id="IPR049730">
    <property type="entry name" value="SNF2/RAD54-like_C"/>
</dbReference>
<evidence type="ECO:0000259" key="6">
    <source>
        <dbReference type="PROSITE" id="PS50943"/>
    </source>
</evidence>
<keyword evidence="2" id="KW-0378">Hydrolase</keyword>
<dbReference type="Proteomes" id="UP000274556">
    <property type="component" value="Unassembled WGS sequence"/>
</dbReference>
<keyword evidence="4" id="KW-0067">ATP-binding</keyword>
<dbReference type="InterPro" id="IPR038718">
    <property type="entry name" value="SNF2-like_sf"/>
</dbReference>
<dbReference type="GO" id="GO:0003677">
    <property type="term" value="F:DNA binding"/>
    <property type="evidence" value="ECO:0007669"/>
    <property type="project" value="InterPro"/>
</dbReference>
<evidence type="ECO:0000256" key="3">
    <source>
        <dbReference type="ARBA" id="ARBA00022806"/>
    </source>
</evidence>
<feature type="compositionally biased region" description="Acidic residues" evidence="5">
    <location>
        <begin position="471"/>
        <end position="486"/>
    </location>
</feature>
<feature type="region of interest" description="Disordered" evidence="5">
    <location>
        <begin position="466"/>
        <end position="486"/>
    </location>
</feature>
<dbReference type="SMART" id="SM00490">
    <property type="entry name" value="HELICc"/>
    <property type="match status" value="1"/>
</dbReference>
<dbReference type="SMART" id="SM00487">
    <property type="entry name" value="DEXDc"/>
    <property type="match status" value="1"/>
</dbReference>
<sequence>MKPEQVRRLRMTLDLTQQQFSDLLGVSFVTLNRWENGQSKPSAMGLAKLQDLAARTDSGAAEAGALGGRSVSSDTSAELPRLDFLGDANALRVLVEGERLSYGHLFNPVFATEISEIDPLPHQRIAVYRRMLPQHRLRFLLADDAGAGKTIMTGLYVRESLSRRTIRRVMVVAPAGLVGNWYRELRKLFQLQFKIVTGGDTKNGNPFVGPGSDLVVVSLDSLRSPRLFNALRDSQVAPYDLVVFDEAHKLSANRDLDGSFRATDRYRLAEAIAGVRELPDEWRLPWAAHHLLLLTATPHMGKEYPYYCLWRLLEPEIFSTETAFANFPRESRDRYFVRRVKEEMVDLYGKSLYAERFCDTVSYDLSRGAISEQALYDRTTAYIRDYYNQARLLNPQAARFAMTVFQRRMASSTWALLCSFRNRLAKLDALIDDIQSGRVPEVELRSQQKRLKRKVREGRLVDVLAAKTADEETSTDGAEENEESEAEALGTFVATSLAELMDERGQVQELMTLAETVHASGQESKFERMAELLRAPQYQDQKVIVYTEHRDTLEFLSRRLEGMGYADQVAYIHGGLGFEERDAQVERFRRPHDAEGKGARFFIGTDAAAEGINLQFCWILFNYDVPWNPARLEQRMGRIHRYGQKRDRVAIVNLVAGKTREGRVIKTLLDKLEEIRKQLGSDKVFDVVGRIFEGMAITDYIQRAVESDDEADKKALELSGQLTPEQIKAIEAREASIYGPGGDVRSDLPQLREAMAIEEMRRLLPGYVRRYLEHAAPVVGIDFVGDLDEHFFMRPCKRGVLDSILPLLETYPESARNRFTVYRPDDGRDAIFLYPGEPVFERLSAIAIESARNQALRGAIFTDVGATAPYLFHVARVSVERGVDPGLPAFHSPEAIEQRLVGLKQYADGRLIETPVEHLLLLKPTPKPSPGSVVFLAQSDTWRLAAQEHIRRDLVAKLADLQRMNATTRLAETEEYLQRAFDYQESELAAARKRFTEKARDGNRIAHAELDRIKAQQKSLAHRREQALLQARREVELIQPGRVEMLATALIQPSTDPDDIKARDAEVERIAVEVAIAFEAAQGADVRDVSTPPKARLAGLNDYPGFDLMSKRAGEERGIEVKGRVGVGEIELTENEWARACNLRERYWLYAVFDCGGVQPRLLRVQDPFAKLIAKARGSMAIAYSDIANASEAVE</sequence>
<dbReference type="Pfam" id="PF00271">
    <property type="entry name" value="Helicase_C"/>
    <property type="match status" value="1"/>
</dbReference>
<evidence type="ECO:0000256" key="5">
    <source>
        <dbReference type="SAM" id="MobiDB-lite"/>
    </source>
</evidence>
<proteinExistence type="predicted"/>
<dbReference type="InterPro" id="IPR001387">
    <property type="entry name" value="Cro/C1-type_HTH"/>
</dbReference>
<dbReference type="Pfam" id="PF01381">
    <property type="entry name" value="HTH_3"/>
    <property type="match status" value="1"/>
</dbReference>
<dbReference type="Gene3D" id="1.10.260.40">
    <property type="entry name" value="lambda repressor-like DNA-binding domains"/>
    <property type="match status" value="1"/>
</dbReference>
<dbReference type="CDD" id="cd00093">
    <property type="entry name" value="HTH_XRE"/>
    <property type="match status" value="1"/>
</dbReference>
<name>A0A495V6P9_9GAMM</name>
<dbReference type="SMART" id="SM00530">
    <property type="entry name" value="HTH_XRE"/>
    <property type="match status" value="1"/>
</dbReference>
<dbReference type="InterPro" id="IPR024975">
    <property type="entry name" value="NOV_C"/>
</dbReference>
<dbReference type="Gene3D" id="3.40.50.300">
    <property type="entry name" value="P-loop containing nucleotide triphosphate hydrolases"/>
    <property type="match status" value="1"/>
</dbReference>
<dbReference type="Pfam" id="PF13020">
    <property type="entry name" value="NOV_C"/>
    <property type="match status" value="1"/>
</dbReference>
<dbReference type="PROSITE" id="PS50943">
    <property type="entry name" value="HTH_CROC1"/>
    <property type="match status" value="1"/>
</dbReference>
<dbReference type="Pfam" id="PF04851">
    <property type="entry name" value="ResIII"/>
    <property type="match status" value="1"/>
</dbReference>
<dbReference type="CDD" id="cd18011">
    <property type="entry name" value="DEXDc_RapA"/>
    <property type="match status" value="1"/>
</dbReference>
<keyword evidence="1" id="KW-0547">Nucleotide-binding</keyword>
<evidence type="ECO:0000313" key="10">
    <source>
        <dbReference type="Proteomes" id="UP000274556"/>
    </source>
</evidence>
<dbReference type="InterPro" id="IPR001650">
    <property type="entry name" value="Helicase_C-like"/>
</dbReference>
<dbReference type="PROSITE" id="PS51192">
    <property type="entry name" value="HELICASE_ATP_BIND_1"/>
    <property type="match status" value="1"/>
</dbReference>
<dbReference type="EMBL" id="RBXL01000001">
    <property type="protein sequence ID" value="RKT44225.1"/>
    <property type="molecule type" value="Genomic_DNA"/>
</dbReference>
<evidence type="ECO:0000256" key="4">
    <source>
        <dbReference type="ARBA" id="ARBA00022840"/>
    </source>
</evidence>
<evidence type="ECO:0000313" key="9">
    <source>
        <dbReference type="EMBL" id="RKT44225.1"/>
    </source>
</evidence>
<dbReference type="PANTHER" id="PTHR45766:SF6">
    <property type="entry name" value="SWI_SNF-RELATED MATRIX-ASSOCIATED ACTIN-DEPENDENT REGULATOR OF CHROMATIN SUBFAMILY A-LIKE PROTEIN 1"/>
    <property type="match status" value="1"/>
</dbReference>
<dbReference type="InterPro" id="IPR057342">
    <property type="entry name" value="DEXDc_RapA"/>
</dbReference>
<keyword evidence="3" id="KW-0347">Helicase</keyword>
<dbReference type="CDD" id="cd18793">
    <property type="entry name" value="SF2_C_SNF"/>
    <property type="match status" value="1"/>
</dbReference>
<feature type="domain" description="Helicase ATP-binding" evidence="7">
    <location>
        <begin position="130"/>
        <end position="316"/>
    </location>
</feature>
<dbReference type="GO" id="GO:0016787">
    <property type="term" value="F:hydrolase activity"/>
    <property type="evidence" value="ECO:0007669"/>
    <property type="project" value="UniProtKB-KW"/>
</dbReference>
<dbReference type="GO" id="GO:0004386">
    <property type="term" value="F:helicase activity"/>
    <property type="evidence" value="ECO:0007669"/>
    <property type="project" value="UniProtKB-KW"/>
</dbReference>
<dbReference type="Gene3D" id="3.40.50.10810">
    <property type="entry name" value="Tandem AAA-ATPase domain"/>
    <property type="match status" value="1"/>
</dbReference>
<accession>A0A495V6P9</accession>